<comment type="caution">
    <text evidence="2">The sequence shown here is derived from an EMBL/GenBank/DDBJ whole genome shotgun (WGS) entry which is preliminary data.</text>
</comment>
<evidence type="ECO:0000256" key="1">
    <source>
        <dbReference type="SAM" id="Phobius"/>
    </source>
</evidence>
<dbReference type="Proteomes" id="UP001396334">
    <property type="component" value="Unassembled WGS sequence"/>
</dbReference>
<protein>
    <submittedName>
        <fullName evidence="2">Uncharacterized protein</fullName>
    </submittedName>
</protein>
<evidence type="ECO:0000313" key="2">
    <source>
        <dbReference type="EMBL" id="KAK9033643.1"/>
    </source>
</evidence>
<evidence type="ECO:0000313" key="3">
    <source>
        <dbReference type="Proteomes" id="UP001396334"/>
    </source>
</evidence>
<feature type="transmembrane region" description="Helical" evidence="1">
    <location>
        <begin position="68"/>
        <end position="90"/>
    </location>
</feature>
<organism evidence="2 3">
    <name type="scientific">Hibiscus sabdariffa</name>
    <name type="common">roselle</name>
    <dbReference type="NCBI Taxonomy" id="183260"/>
    <lineage>
        <taxon>Eukaryota</taxon>
        <taxon>Viridiplantae</taxon>
        <taxon>Streptophyta</taxon>
        <taxon>Embryophyta</taxon>
        <taxon>Tracheophyta</taxon>
        <taxon>Spermatophyta</taxon>
        <taxon>Magnoliopsida</taxon>
        <taxon>eudicotyledons</taxon>
        <taxon>Gunneridae</taxon>
        <taxon>Pentapetalae</taxon>
        <taxon>rosids</taxon>
        <taxon>malvids</taxon>
        <taxon>Malvales</taxon>
        <taxon>Malvaceae</taxon>
        <taxon>Malvoideae</taxon>
        <taxon>Hibiscus</taxon>
    </lineage>
</organism>
<dbReference type="EMBL" id="JBBPBN010000007">
    <property type="protein sequence ID" value="KAK9033643.1"/>
    <property type="molecule type" value="Genomic_DNA"/>
</dbReference>
<sequence>MAPPPNDALLAYLEGKFAALDTRMYSIDSSIASLRTSFDTRFTSLESRIGGIETSIAGFMSGGLSHMVTMMIIMTMMIWGHCLVFFMHFISF</sequence>
<keyword evidence="3" id="KW-1185">Reference proteome</keyword>
<keyword evidence="1" id="KW-1133">Transmembrane helix</keyword>
<gene>
    <name evidence="2" type="ORF">V6N11_049829</name>
</gene>
<keyword evidence="1" id="KW-0812">Transmembrane</keyword>
<reference evidence="2 3" key="1">
    <citation type="journal article" date="2024" name="G3 (Bethesda)">
        <title>Genome assembly of Hibiscus sabdariffa L. provides insights into metabolisms of medicinal natural products.</title>
        <authorList>
            <person name="Kim T."/>
        </authorList>
    </citation>
    <scope>NUCLEOTIDE SEQUENCE [LARGE SCALE GENOMIC DNA]</scope>
    <source>
        <strain evidence="2">TK-2024</strain>
        <tissue evidence="2">Old leaves</tissue>
    </source>
</reference>
<proteinExistence type="predicted"/>
<accession>A0ABR2T816</accession>
<name>A0ABR2T816_9ROSI</name>
<dbReference type="Gene3D" id="1.20.5.340">
    <property type="match status" value="1"/>
</dbReference>
<keyword evidence="1" id="KW-0472">Membrane</keyword>